<dbReference type="EMBL" id="QTJU01000001">
    <property type="protein sequence ID" value="RFM29971.1"/>
    <property type="molecule type" value="Genomic_DNA"/>
</dbReference>
<sequence>MDLREVLQPCYYLTASESARLQLATHGGEPVLRINEETESLLLVNCPVAALVYIITATQSLQVIDATGIAGNIDLVLNINVSARGDMVHILNWPQALAAKGLHLVEGQSGTTALYIKNGW</sequence>
<gene>
    <name evidence="1" type="ORF">DXN05_03075</name>
</gene>
<comment type="caution">
    <text evidence="1">The sequence shown here is derived from an EMBL/GenBank/DDBJ whole genome shotgun (WGS) entry which is preliminary data.</text>
</comment>
<evidence type="ECO:0000313" key="2">
    <source>
        <dbReference type="Proteomes" id="UP000261284"/>
    </source>
</evidence>
<accession>A0A3E1NPW6</accession>
<reference evidence="1 2" key="1">
    <citation type="submission" date="2018-08" db="EMBL/GenBank/DDBJ databases">
        <title>Chitinophagaceae sp. K23C18032701, a novel bacterium isolated from forest soil.</title>
        <authorList>
            <person name="Wang C."/>
        </authorList>
    </citation>
    <scope>NUCLEOTIDE SEQUENCE [LARGE SCALE GENOMIC DNA]</scope>
    <source>
        <strain evidence="1 2">K23C18032701</strain>
    </source>
</reference>
<organism evidence="1 2">
    <name type="scientific">Deminuibacter soli</name>
    <dbReference type="NCBI Taxonomy" id="2291815"/>
    <lineage>
        <taxon>Bacteria</taxon>
        <taxon>Pseudomonadati</taxon>
        <taxon>Bacteroidota</taxon>
        <taxon>Chitinophagia</taxon>
        <taxon>Chitinophagales</taxon>
        <taxon>Chitinophagaceae</taxon>
        <taxon>Deminuibacter</taxon>
    </lineage>
</organism>
<name>A0A3E1NPW6_9BACT</name>
<keyword evidence="2" id="KW-1185">Reference proteome</keyword>
<evidence type="ECO:0000313" key="1">
    <source>
        <dbReference type="EMBL" id="RFM29971.1"/>
    </source>
</evidence>
<protein>
    <submittedName>
        <fullName evidence="1">Uncharacterized protein</fullName>
    </submittedName>
</protein>
<dbReference type="AlphaFoldDB" id="A0A3E1NPW6"/>
<proteinExistence type="predicted"/>
<dbReference type="Proteomes" id="UP000261284">
    <property type="component" value="Unassembled WGS sequence"/>
</dbReference>
<dbReference type="RefSeq" id="WP_116845727.1">
    <property type="nucleotide sequence ID" value="NZ_QTJU01000001.1"/>
</dbReference>